<proteinExistence type="inferred from homology"/>
<dbReference type="Pfam" id="PF13561">
    <property type="entry name" value="adh_short_C2"/>
    <property type="match status" value="1"/>
</dbReference>
<comment type="caution">
    <text evidence="4">The sequence shown here is derived from an EMBL/GenBank/DDBJ whole genome shotgun (WGS) entry which is preliminary data.</text>
</comment>
<reference evidence="4" key="1">
    <citation type="submission" date="2015-02" db="EMBL/GenBank/DDBJ databases">
        <title>A novel member of the family Ruminococcaceae isolated from human feces.</title>
        <authorList>
            <person name="Shkoporov A.N."/>
            <person name="Chaplin A.V."/>
            <person name="Motuzova O.V."/>
            <person name="Kafarskaia L.I."/>
            <person name="Khokhlova E.V."/>
            <person name="Efimov B.A."/>
        </authorList>
    </citation>
    <scope>NUCLEOTIDE SEQUENCE [LARGE SCALE GENOMIC DNA]</scope>
    <source>
        <strain evidence="4">585-1</strain>
    </source>
</reference>
<evidence type="ECO:0000256" key="1">
    <source>
        <dbReference type="ARBA" id="ARBA00006484"/>
    </source>
</evidence>
<dbReference type="EMBL" id="WMZR01000006">
    <property type="protein sequence ID" value="MTS51158.1"/>
    <property type="molecule type" value="Genomic_DNA"/>
</dbReference>
<reference evidence="5 9" key="2">
    <citation type="submission" date="2015-10" db="EMBL/GenBank/DDBJ databases">
        <title>A novel member of the family Ruminococcaceae isolated from human faeces.</title>
        <authorList>
            <person name="Shkoporov A.N."/>
            <person name="Chaplin A.V."/>
            <person name="Motuzova O.V."/>
            <person name="Kafarskaia L.I."/>
            <person name="Efimov B.A."/>
        </authorList>
    </citation>
    <scope>NUCLEOTIDE SEQUENCE [LARGE SCALE GENOMIC DNA]</scope>
    <source>
        <strain evidence="5 9">668</strain>
    </source>
</reference>
<feature type="domain" description="Ketoreductase" evidence="3">
    <location>
        <begin position="3"/>
        <end position="195"/>
    </location>
</feature>
<evidence type="ECO:0000313" key="9">
    <source>
        <dbReference type="Proteomes" id="UP000053433"/>
    </source>
</evidence>
<dbReference type="Proteomes" id="UP000472755">
    <property type="component" value="Unassembled WGS sequence"/>
</dbReference>
<dbReference type="PRINTS" id="PR00080">
    <property type="entry name" value="SDRFAMILY"/>
</dbReference>
<dbReference type="InterPro" id="IPR002347">
    <property type="entry name" value="SDR_fam"/>
</dbReference>
<accession>A0A0W7TM01</accession>
<dbReference type="Proteomes" id="UP000053433">
    <property type="component" value="Unassembled WGS sequence"/>
</dbReference>
<organism evidence="4 8">
    <name type="scientific">Ruthenibacterium lactatiformans</name>
    <dbReference type="NCBI Taxonomy" id="1550024"/>
    <lineage>
        <taxon>Bacteria</taxon>
        <taxon>Bacillati</taxon>
        <taxon>Bacillota</taxon>
        <taxon>Clostridia</taxon>
        <taxon>Eubacteriales</taxon>
        <taxon>Oscillospiraceae</taxon>
        <taxon>Ruthenibacterium</taxon>
    </lineage>
</organism>
<evidence type="ECO:0000313" key="6">
    <source>
        <dbReference type="EMBL" id="MTS26463.1"/>
    </source>
</evidence>
<dbReference type="EMBL" id="WMZU01000004">
    <property type="protein sequence ID" value="MTS26463.1"/>
    <property type="molecule type" value="Genomic_DNA"/>
</dbReference>
<dbReference type="PATRIC" id="fig|1550024.3.peg.854"/>
<dbReference type="EMBL" id="LMUA01000038">
    <property type="protein sequence ID" value="KUE74873.1"/>
    <property type="molecule type" value="Genomic_DNA"/>
</dbReference>
<gene>
    <name evidence="5" type="ORF">ASJ35_16820</name>
    <name evidence="7" type="ORF">GMD52_06360</name>
    <name evidence="6" type="ORF">GMD59_04075</name>
    <name evidence="4" type="ORF">TQ39_03815</name>
</gene>
<sequence length="255" mass="27328">MKKTAIVTGSSRGIGFAIARQLGLDGYNIVMVATGPQEKNQAAVDALQKQGVCCAYVQANIGDHDDRLRILDAALTAFGRVDALVNNAGVAPRVRADLLEMSEESFDYVLGVNTKGNMFLTQAVAKQMIRQAPLDGRKGVIVNVSSCSSVVSSVNRGEYCVSKAGVSMLTTLYADRLAQEGILVHEVRPGVIATDMTSAVQDKYDKMIGDGMFPIARWGTPQDVANAVSALCSDKFLYTTGNYIDVDGGFHIKRL</sequence>
<dbReference type="SMART" id="SM00822">
    <property type="entry name" value="PKS_KR"/>
    <property type="match status" value="1"/>
</dbReference>
<dbReference type="AlphaFoldDB" id="A0A0D8J573"/>
<dbReference type="GO" id="GO:0048038">
    <property type="term" value="F:quinone binding"/>
    <property type="evidence" value="ECO:0007669"/>
    <property type="project" value="TreeGrafter"/>
</dbReference>
<evidence type="ECO:0000313" key="8">
    <source>
        <dbReference type="Proteomes" id="UP000032483"/>
    </source>
</evidence>
<dbReference type="Gene3D" id="3.40.50.720">
    <property type="entry name" value="NAD(P)-binding Rossmann-like Domain"/>
    <property type="match status" value="1"/>
</dbReference>
<dbReference type="PRINTS" id="PR00081">
    <property type="entry name" value="GDHRDH"/>
</dbReference>
<dbReference type="GO" id="GO:0006633">
    <property type="term" value="P:fatty acid biosynthetic process"/>
    <property type="evidence" value="ECO:0007669"/>
    <property type="project" value="TreeGrafter"/>
</dbReference>
<dbReference type="FunFam" id="3.40.50.720:FF:000084">
    <property type="entry name" value="Short-chain dehydrogenase reductase"/>
    <property type="match status" value="1"/>
</dbReference>
<dbReference type="InterPro" id="IPR036291">
    <property type="entry name" value="NAD(P)-bd_dom_sf"/>
</dbReference>
<dbReference type="NCBIfam" id="NF009386">
    <property type="entry name" value="PRK12745.1"/>
    <property type="match status" value="1"/>
</dbReference>
<keyword evidence="8" id="KW-1185">Reference proteome</keyword>
<dbReference type="PROSITE" id="PS00061">
    <property type="entry name" value="ADH_SHORT"/>
    <property type="match status" value="1"/>
</dbReference>
<evidence type="ECO:0000313" key="4">
    <source>
        <dbReference type="EMBL" id="KJF40948.1"/>
    </source>
</evidence>
<dbReference type="GO" id="GO:0016616">
    <property type="term" value="F:oxidoreductase activity, acting on the CH-OH group of donors, NAD or NADP as acceptor"/>
    <property type="evidence" value="ECO:0007669"/>
    <property type="project" value="UniProtKB-ARBA"/>
</dbReference>
<dbReference type="GO" id="GO:0008206">
    <property type="term" value="P:bile acid metabolic process"/>
    <property type="evidence" value="ECO:0007669"/>
    <property type="project" value="UniProtKB-ARBA"/>
</dbReference>
<protein>
    <submittedName>
        <fullName evidence="4">3-ketoacyl-ACP reductase</fullName>
    </submittedName>
</protein>
<comment type="similarity">
    <text evidence="1">Belongs to the short-chain dehydrogenases/reductases (SDR) family.</text>
</comment>
<dbReference type="PANTHER" id="PTHR42760:SF133">
    <property type="entry name" value="3-OXOACYL-[ACYL-CARRIER-PROTEIN] REDUCTASE"/>
    <property type="match status" value="1"/>
</dbReference>
<evidence type="ECO:0000259" key="3">
    <source>
        <dbReference type="SMART" id="SM00822"/>
    </source>
</evidence>
<reference evidence="10 11" key="3">
    <citation type="journal article" date="2019" name="Nat. Med.">
        <title>A library of human gut bacterial isolates paired with longitudinal multiomics data enables mechanistic microbiome research.</title>
        <authorList>
            <person name="Poyet M."/>
            <person name="Groussin M."/>
            <person name="Gibbons S.M."/>
            <person name="Avila-Pacheco J."/>
            <person name="Jiang X."/>
            <person name="Kearney S.M."/>
            <person name="Perrotta A.R."/>
            <person name="Berdy B."/>
            <person name="Zhao S."/>
            <person name="Lieberman T.D."/>
            <person name="Swanson P.K."/>
            <person name="Smith M."/>
            <person name="Roesemann S."/>
            <person name="Alexander J.E."/>
            <person name="Rich S.A."/>
            <person name="Livny J."/>
            <person name="Vlamakis H."/>
            <person name="Clish C."/>
            <person name="Bullock K."/>
            <person name="Deik A."/>
            <person name="Scott J."/>
            <person name="Pierce K.A."/>
            <person name="Xavier R.J."/>
            <person name="Alm E.J."/>
        </authorList>
    </citation>
    <scope>NUCLEOTIDE SEQUENCE [LARGE SCALE GENOMIC DNA]</scope>
    <source>
        <strain evidence="6 11">BIOML-A4</strain>
        <strain evidence="7 10">BIOML-A7</strain>
    </source>
</reference>
<accession>A0A0D8J573</accession>
<dbReference type="Proteomes" id="UP000449193">
    <property type="component" value="Unassembled WGS sequence"/>
</dbReference>
<dbReference type="InterPro" id="IPR057326">
    <property type="entry name" value="KR_dom"/>
</dbReference>
<dbReference type="SUPFAM" id="SSF51735">
    <property type="entry name" value="NAD(P)-binding Rossmann-fold domains"/>
    <property type="match status" value="1"/>
</dbReference>
<dbReference type="InterPro" id="IPR020904">
    <property type="entry name" value="Sc_DH/Rdtase_CS"/>
</dbReference>
<evidence type="ECO:0000313" key="11">
    <source>
        <dbReference type="Proteomes" id="UP000472755"/>
    </source>
</evidence>
<evidence type="ECO:0000313" key="10">
    <source>
        <dbReference type="Proteomes" id="UP000449193"/>
    </source>
</evidence>
<evidence type="ECO:0000256" key="2">
    <source>
        <dbReference type="ARBA" id="ARBA00023002"/>
    </source>
</evidence>
<dbReference type="Proteomes" id="UP000032483">
    <property type="component" value="Unassembled WGS sequence"/>
</dbReference>
<evidence type="ECO:0000313" key="7">
    <source>
        <dbReference type="EMBL" id="MTS51158.1"/>
    </source>
</evidence>
<name>A0A0D8J573_9FIRM</name>
<keyword evidence="2" id="KW-0560">Oxidoreductase</keyword>
<dbReference type="GeneID" id="42855761"/>
<evidence type="ECO:0000313" key="5">
    <source>
        <dbReference type="EMBL" id="KUE74873.1"/>
    </source>
</evidence>
<dbReference type="RefSeq" id="WP_009321823.1">
    <property type="nucleotide sequence ID" value="NZ_CATXDA010000019.1"/>
</dbReference>
<dbReference type="EMBL" id="JXXK01000003">
    <property type="protein sequence ID" value="KJF40948.1"/>
    <property type="molecule type" value="Genomic_DNA"/>
</dbReference>
<dbReference type="PANTHER" id="PTHR42760">
    <property type="entry name" value="SHORT-CHAIN DEHYDROGENASES/REDUCTASES FAMILY MEMBER"/>
    <property type="match status" value="1"/>
</dbReference>